<keyword evidence="9" id="KW-1185">Reference proteome</keyword>
<dbReference type="EC" id="3.2.1.4" evidence="3"/>
<proteinExistence type="inferred from homology"/>
<keyword evidence="6" id="KW-0326">Glycosidase</keyword>
<name>A0A3N1UN48_9BACT</name>
<dbReference type="Gene3D" id="1.50.10.10">
    <property type="match status" value="1"/>
</dbReference>
<comment type="catalytic activity">
    <reaction evidence="1">
        <text>Endohydrolysis of (1-&gt;4)-beta-D-glucosidic linkages in cellulose, lichenin and cereal beta-D-glucans.</text>
        <dbReference type="EC" id="3.2.1.4"/>
    </reaction>
</comment>
<evidence type="ECO:0000256" key="7">
    <source>
        <dbReference type="ARBA" id="ARBA00023326"/>
    </source>
</evidence>
<dbReference type="SUPFAM" id="SSF48208">
    <property type="entry name" value="Six-hairpin glycosidases"/>
    <property type="match status" value="1"/>
</dbReference>
<keyword evidence="7" id="KW-0624">Polysaccharide degradation</keyword>
<dbReference type="GO" id="GO:0008810">
    <property type="term" value="F:cellulase activity"/>
    <property type="evidence" value="ECO:0007669"/>
    <property type="project" value="UniProtKB-EC"/>
</dbReference>
<gene>
    <name evidence="8" type="ORF">EDC27_3016</name>
</gene>
<dbReference type="InterPro" id="IPR008928">
    <property type="entry name" value="6-hairpin_glycosidase_sf"/>
</dbReference>
<organism evidence="8 9">
    <name type="scientific">Desulfosoma caldarium</name>
    <dbReference type="NCBI Taxonomy" id="610254"/>
    <lineage>
        <taxon>Bacteria</taxon>
        <taxon>Pseudomonadati</taxon>
        <taxon>Thermodesulfobacteriota</taxon>
        <taxon>Syntrophobacteria</taxon>
        <taxon>Syntrophobacterales</taxon>
        <taxon>Syntrophobacteraceae</taxon>
        <taxon>Desulfosoma</taxon>
    </lineage>
</organism>
<dbReference type="InterPro" id="IPR012341">
    <property type="entry name" value="6hp_glycosidase-like_sf"/>
</dbReference>
<evidence type="ECO:0000256" key="2">
    <source>
        <dbReference type="ARBA" id="ARBA00009209"/>
    </source>
</evidence>
<dbReference type="Pfam" id="PF01270">
    <property type="entry name" value="Glyco_hydro_8"/>
    <property type="match status" value="1"/>
</dbReference>
<dbReference type="RefSeq" id="WP_148045791.1">
    <property type="nucleotide sequence ID" value="NZ_RJVA01000016.1"/>
</dbReference>
<evidence type="ECO:0000313" key="8">
    <source>
        <dbReference type="EMBL" id="ROQ89897.1"/>
    </source>
</evidence>
<protein>
    <recommendedName>
        <fullName evidence="3">cellulase</fullName>
        <ecNumber evidence="3">3.2.1.4</ecNumber>
    </recommendedName>
</protein>
<dbReference type="AlphaFoldDB" id="A0A3N1UN48"/>
<evidence type="ECO:0000256" key="1">
    <source>
        <dbReference type="ARBA" id="ARBA00000966"/>
    </source>
</evidence>
<accession>A0A3N1UN48</accession>
<dbReference type="GO" id="GO:0030245">
    <property type="term" value="P:cellulose catabolic process"/>
    <property type="evidence" value="ECO:0007669"/>
    <property type="project" value="UniProtKB-KW"/>
</dbReference>
<sequence>MHRRMAWLLMLATLWTGSVQEGWALDRKLWNAYKDRFISPDGRIIDRGNGQMSHSEGQGYGLILAVSADDRPGFERIWQWTRDNLQVRGSDRLLAWAWGQRPNGQWAVVDLNNATDGDLLVLYGLLKAFERWHDEPYRSQALELARDIKKHLVANVQNVPVLLPGYYGFAEPDGLVLNPSYYVYPALQALARYDNDPIWNRLLEGGMDLTHRARRGPWNLPPDWILMNPDGLDVFQKRSSRFGYEAIRVPLYLAWADRPNALQPWSMVLDWFDKTGFLPLWVNVLEPAVSLSPAPAGFYAVWAAAAQRLNRFQTAEKLWNQAREKVEREKDDYYSATLYLLSHRALEGP</sequence>
<evidence type="ECO:0000256" key="3">
    <source>
        <dbReference type="ARBA" id="ARBA00012601"/>
    </source>
</evidence>
<keyword evidence="4" id="KW-0378">Hydrolase</keyword>
<evidence type="ECO:0000256" key="5">
    <source>
        <dbReference type="ARBA" id="ARBA00023001"/>
    </source>
</evidence>
<keyword evidence="7" id="KW-0119">Carbohydrate metabolism</keyword>
<evidence type="ECO:0000256" key="4">
    <source>
        <dbReference type="ARBA" id="ARBA00022801"/>
    </source>
</evidence>
<dbReference type="InterPro" id="IPR002037">
    <property type="entry name" value="Glyco_hydro_8"/>
</dbReference>
<keyword evidence="5" id="KW-0136">Cellulose degradation</keyword>
<dbReference type="PRINTS" id="PR00735">
    <property type="entry name" value="GLHYDRLASE8"/>
</dbReference>
<dbReference type="EMBL" id="RJVA01000016">
    <property type="protein sequence ID" value="ROQ89897.1"/>
    <property type="molecule type" value="Genomic_DNA"/>
</dbReference>
<evidence type="ECO:0000313" key="9">
    <source>
        <dbReference type="Proteomes" id="UP000276223"/>
    </source>
</evidence>
<comment type="similarity">
    <text evidence="2">Belongs to the glycosyl hydrolase 8 (cellulase D) family.</text>
</comment>
<dbReference type="Proteomes" id="UP000276223">
    <property type="component" value="Unassembled WGS sequence"/>
</dbReference>
<evidence type="ECO:0000256" key="6">
    <source>
        <dbReference type="ARBA" id="ARBA00023295"/>
    </source>
</evidence>
<reference evidence="8 9" key="1">
    <citation type="submission" date="2018-11" db="EMBL/GenBank/DDBJ databases">
        <title>Genomic Encyclopedia of Type Strains, Phase IV (KMG-IV): sequencing the most valuable type-strain genomes for metagenomic binning, comparative biology and taxonomic classification.</title>
        <authorList>
            <person name="Goeker M."/>
        </authorList>
    </citation>
    <scope>NUCLEOTIDE SEQUENCE [LARGE SCALE GENOMIC DNA]</scope>
    <source>
        <strain evidence="8 9">DSM 22027</strain>
    </source>
</reference>
<dbReference type="OrthoDB" id="9766708at2"/>
<comment type="caution">
    <text evidence="8">The sequence shown here is derived from an EMBL/GenBank/DDBJ whole genome shotgun (WGS) entry which is preliminary data.</text>
</comment>